<proteinExistence type="predicted"/>
<dbReference type="RefSeq" id="WP_189586144.1">
    <property type="nucleotide sequence ID" value="NZ_BMYV01000002.1"/>
</dbReference>
<evidence type="ECO:0000259" key="1">
    <source>
        <dbReference type="Pfam" id="PF12705"/>
    </source>
</evidence>
<protein>
    <submittedName>
        <fullName evidence="2">Double-strand break repair protein AddB</fullName>
    </submittedName>
</protein>
<comment type="caution">
    <text evidence="2">The sequence shown here is derived from an EMBL/GenBank/DDBJ whole genome shotgun (WGS) entry which is preliminary data.</text>
</comment>
<dbReference type="InterPro" id="IPR027417">
    <property type="entry name" value="P-loop_NTPase"/>
</dbReference>
<dbReference type="SUPFAM" id="SSF52540">
    <property type="entry name" value="P-loop containing nucleoside triphosphate hydrolases"/>
    <property type="match status" value="1"/>
</dbReference>
<dbReference type="InterPro" id="IPR011604">
    <property type="entry name" value="PDDEXK-like_dom_sf"/>
</dbReference>
<dbReference type="AlphaFoldDB" id="A0A918KSF2"/>
<accession>A0A918KSF2</accession>
<dbReference type="Gene3D" id="3.90.320.10">
    <property type="match status" value="1"/>
</dbReference>
<feature type="domain" description="PD-(D/E)XK endonuclease-like" evidence="1">
    <location>
        <begin position="724"/>
        <end position="949"/>
    </location>
</feature>
<evidence type="ECO:0000313" key="2">
    <source>
        <dbReference type="EMBL" id="GGX72505.1"/>
    </source>
</evidence>
<dbReference type="InterPro" id="IPR038726">
    <property type="entry name" value="PDDEXK_AddAB-type"/>
</dbReference>
<dbReference type="Pfam" id="PF12705">
    <property type="entry name" value="PDDEXK_1"/>
    <property type="match status" value="1"/>
</dbReference>
<name>A0A918KSF2_9PROT</name>
<evidence type="ECO:0000313" key="3">
    <source>
        <dbReference type="Proteomes" id="UP000600865"/>
    </source>
</evidence>
<keyword evidence="3" id="KW-1185">Reference proteome</keyword>
<reference evidence="2 3" key="1">
    <citation type="journal article" date="2014" name="Int. J. Syst. Evol. Microbiol.">
        <title>Complete genome sequence of Corynebacterium casei LMG S-19264T (=DSM 44701T), isolated from a smear-ripened cheese.</title>
        <authorList>
            <consortium name="US DOE Joint Genome Institute (JGI-PGF)"/>
            <person name="Walter F."/>
            <person name="Albersmeier A."/>
            <person name="Kalinowski J."/>
            <person name="Ruckert C."/>
        </authorList>
    </citation>
    <scope>NUCLEOTIDE SEQUENCE [LARGE SCALE GENOMIC DNA]</scope>
    <source>
        <strain evidence="2 3">KCTC 23968</strain>
    </source>
</reference>
<dbReference type="EMBL" id="BMYV01000002">
    <property type="protein sequence ID" value="GGX72505.1"/>
    <property type="molecule type" value="Genomic_DNA"/>
</dbReference>
<organism evidence="2 3">
    <name type="scientific">Litorimonas cladophorae</name>
    <dbReference type="NCBI Taxonomy" id="1220491"/>
    <lineage>
        <taxon>Bacteria</taxon>
        <taxon>Pseudomonadati</taxon>
        <taxon>Pseudomonadota</taxon>
        <taxon>Alphaproteobacteria</taxon>
        <taxon>Maricaulales</taxon>
        <taxon>Robiginitomaculaceae</taxon>
    </lineage>
</organism>
<dbReference type="Proteomes" id="UP000600865">
    <property type="component" value="Unassembled WGS sequence"/>
</dbReference>
<sequence length="997" mass="109846">MSAPSVYNMPSGVPFLETLARGLRRRFGVELQSGLILLPTRRAVRGLGDAFVMAAVEDGVSATLLPRLRPLADIDPEEPPFEPGELVGKVGPAIDGTQRRFEMARVVAAYHERATDLPLDAATALAMADPLLAILDDAALEEAKLTETDAWARLMGEAAKHFQDAATLYRIIQDFWPARLAELNMEEPQTRKVKLLDALVEHWTETPPEYPVIIAGSTGSLRATRRLMRVVAQLPQGMVILPGFQATDNDETWAKIDEQHPQYAMKLLIEGLDVDRSDIRDFVSDVVGKPAKDVLRLARTRVLEEALVPASRTADWLERINKLETDFGPEIFDQATDGLSLIEARSDAEEALAIALILREALETEGRTAALVTPDQVLARRVKARLGRWGVDVDMSQGDPLAETSTGVFLDAVLALSQNPEGALEKAVLFGHELTALGRSPDAVLSSWQVIERQYYRQEQRPNAPTRALSDIEADLNAALCPLVELEGDASAPVWASALISVCENIASHADQHGSHFLWRGQSGERAAQMLEHIIAYGHNLPYVTAKGFLRLMRQLMTGIVVRPFGGTHPRLSILGPLEARMLSADVIVLGGLNEGIWPATPTPGPFLSRGMRRQMKLSLPERRYGLAAHDFFELAANPTVYLTRSKRSESGPTVASRWVWRLQTLLQGAVGENGMKARLNSADYYLDWAQKLDYVAAGGVKPATAPKPQPSIENRWNTDKGRSLSITEVKTLIRDPYSIYGRHVLGLKPLRDLGQENGASEFGSAIHLGIENFLTGKKLPLGEDQDEELITALNDAFHLYGYSPEVIAKERARFEVIAAGLRTELNAREADSFQIEGLEVWGETEIPNLNFSIRGKMDYVERGIEGYGFIDFKTGTPATDAEVAAGFDPQLPLAAYILRQGGLKGHKSGATARLGYMRVKGSNDGFQTFPIGKKKPVEQITDEAIENLTKLIQRFDEFSTPYESQVRSKYINSWSDFDDLARRGEWAGIAGGEKDD</sequence>
<gene>
    <name evidence="2" type="ORF">GCM10011309_23560</name>
</gene>